<dbReference type="EMBL" id="JAXQNO010000001">
    <property type="protein sequence ID" value="KAK4804343.1"/>
    <property type="molecule type" value="Genomic_DNA"/>
</dbReference>
<evidence type="ECO:0008006" key="7">
    <source>
        <dbReference type="Google" id="ProtNLM"/>
    </source>
</evidence>
<feature type="compositionally biased region" description="Basic and acidic residues" evidence="3">
    <location>
        <begin position="14"/>
        <end position="23"/>
    </location>
</feature>
<sequence length="273" mass="30319">MAERATTFTIPPADRPHEPDPHGGHLTKPPGQDEVAAVHYSLPSGTYVVQVPKDQIYRVPPPDNAKIAEEHKNRHPTSNKRFGYCRCFLCIFVMVIIVLAVVGIIVGISDLTAEPENPEFRVDRLTFRNSTGSHGYEYDVRMEANNPNDKTGVLYKEGGLASLSFKGSTKSQIARGKYPSLQQGKKDTDTVSTVLKGSSSHLPEEMKNSFKVGEKKKVHVSFVLNISVPVSMKFGFFREENSDMAVVCNFTVDTLARGTHVLSQHCQITLHRH</sequence>
<dbReference type="Proteomes" id="UP001346149">
    <property type="component" value="Unassembled WGS sequence"/>
</dbReference>
<gene>
    <name evidence="5" type="ORF">SAY86_004160</name>
</gene>
<keyword evidence="6" id="KW-1185">Reference proteome</keyword>
<evidence type="ECO:0000256" key="1">
    <source>
        <dbReference type="ARBA" id="ARBA00004370"/>
    </source>
</evidence>
<keyword evidence="4" id="KW-1133">Transmembrane helix</keyword>
<keyword evidence="4" id="KW-0812">Transmembrane</keyword>
<evidence type="ECO:0000256" key="2">
    <source>
        <dbReference type="ARBA" id="ARBA00023136"/>
    </source>
</evidence>
<comment type="subcellular location">
    <subcellularLocation>
        <location evidence="1">Membrane</location>
    </subcellularLocation>
</comment>
<accession>A0AAN7M7A6</accession>
<evidence type="ECO:0000313" key="6">
    <source>
        <dbReference type="Proteomes" id="UP001346149"/>
    </source>
</evidence>
<dbReference type="InterPro" id="IPR044839">
    <property type="entry name" value="NDR1-like"/>
</dbReference>
<dbReference type="PANTHER" id="PTHR31234">
    <property type="entry name" value="LATE EMBRYOGENESIS ABUNDANT (LEA) HYDROXYPROLINE-RICH GLYCOPROTEIN FAMILY"/>
    <property type="match status" value="1"/>
</dbReference>
<dbReference type="GO" id="GO:0005886">
    <property type="term" value="C:plasma membrane"/>
    <property type="evidence" value="ECO:0007669"/>
    <property type="project" value="TreeGrafter"/>
</dbReference>
<proteinExistence type="predicted"/>
<name>A0AAN7M7A6_TRANT</name>
<evidence type="ECO:0000256" key="4">
    <source>
        <dbReference type="SAM" id="Phobius"/>
    </source>
</evidence>
<dbReference type="PANTHER" id="PTHR31234:SF2">
    <property type="entry name" value="OS05G0199100 PROTEIN"/>
    <property type="match status" value="1"/>
</dbReference>
<dbReference type="GO" id="GO:0098542">
    <property type="term" value="P:defense response to other organism"/>
    <property type="evidence" value="ECO:0007669"/>
    <property type="project" value="InterPro"/>
</dbReference>
<dbReference type="AlphaFoldDB" id="A0AAN7M7A6"/>
<feature type="region of interest" description="Disordered" evidence="3">
    <location>
        <begin position="1"/>
        <end position="32"/>
    </location>
</feature>
<evidence type="ECO:0000256" key="3">
    <source>
        <dbReference type="SAM" id="MobiDB-lite"/>
    </source>
</evidence>
<evidence type="ECO:0000313" key="5">
    <source>
        <dbReference type="EMBL" id="KAK4804343.1"/>
    </source>
</evidence>
<feature type="transmembrane region" description="Helical" evidence="4">
    <location>
        <begin position="84"/>
        <end position="108"/>
    </location>
</feature>
<reference evidence="5 6" key="1">
    <citation type="journal article" date="2023" name="Hortic Res">
        <title>Pangenome of water caltrop reveals structural variations and asymmetric subgenome divergence after allopolyploidization.</title>
        <authorList>
            <person name="Zhang X."/>
            <person name="Chen Y."/>
            <person name="Wang L."/>
            <person name="Yuan Y."/>
            <person name="Fang M."/>
            <person name="Shi L."/>
            <person name="Lu R."/>
            <person name="Comes H.P."/>
            <person name="Ma Y."/>
            <person name="Chen Y."/>
            <person name="Huang G."/>
            <person name="Zhou Y."/>
            <person name="Zheng Z."/>
            <person name="Qiu Y."/>
        </authorList>
    </citation>
    <scope>NUCLEOTIDE SEQUENCE [LARGE SCALE GENOMIC DNA]</scope>
    <source>
        <strain evidence="5">F231</strain>
    </source>
</reference>
<keyword evidence="2 4" id="KW-0472">Membrane</keyword>
<organism evidence="5 6">
    <name type="scientific">Trapa natans</name>
    <name type="common">Water chestnut</name>
    <dbReference type="NCBI Taxonomy" id="22666"/>
    <lineage>
        <taxon>Eukaryota</taxon>
        <taxon>Viridiplantae</taxon>
        <taxon>Streptophyta</taxon>
        <taxon>Embryophyta</taxon>
        <taxon>Tracheophyta</taxon>
        <taxon>Spermatophyta</taxon>
        <taxon>Magnoliopsida</taxon>
        <taxon>eudicotyledons</taxon>
        <taxon>Gunneridae</taxon>
        <taxon>Pentapetalae</taxon>
        <taxon>rosids</taxon>
        <taxon>malvids</taxon>
        <taxon>Myrtales</taxon>
        <taxon>Lythraceae</taxon>
        <taxon>Trapa</taxon>
    </lineage>
</organism>
<protein>
    <recommendedName>
        <fullName evidence="7">Late embryogenesis abundant protein LEA-2 subgroup domain-containing protein</fullName>
    </recommendedName>
</protein>
<comment type="caution">
    <text evidence="5">The sequence shown here is derived from an EMBL/GenBank/DDBJ whole genome shotgun (WGS) entry which is preliminary data.</text>
</comment>